<keyword evidence="6" id="KW-1015">Disulfide bond</keyword>
<evidence type="ECO:0000256" key="7">
    <source>
        <dbReference type="ARBA" id="ARBA00023180"/>
    </source>
</evidence>
<dbReference type="InParanoid" id="G4TZL0"/>
<protein>
    <recommendedName>
        <fullName evidence="13">galacturonan 1,4-alpha-galacturonidase</fullName>
        <ecNumber evidence="13">3.2.1.67</ecNumber>
    </recommendedName>
</protein>
<keyword evidence="7" id="KW-0325">Glycoprotein</keyword>
<name>G4TZL0_SERID</name>
<evidence type="ECO:0000256" key="1">
    <source>
        <dbReference type="ARBA" id="ARBA00004613"/>
    </source>
</evidence>
<evidence type="ECO:0000256" key="6">
    <source>
        <dbReference type="ARBA" id="ARBA00023157"/>
    </source>
</evidence>
<dbReference type="OrthoDB" id="187139at2759"/>
<dbReference type="EMBL" id="CAFZ01000973">
    <property type="protein sequence ID" value="CCA76753.1"/>
    <property type="molecule type" value="Genomic_DNA"/>
</dbReference>
<dbReference type="STRING" id="1109443.G4TZL0"/>
<keyword evidence="8" id="KW-0119">Carbohydrate metabolism</keyword>
<organism evidence="16 17">
    <name type="scientific">Serendipita indica (strain DSM 11827)</name>
    <name type="common">Root endophyte fungus</name>
    <name type="synonym">Piriformospora indica</name>
    <dbReference type="NCBI Taxonomy" id="1109443"/>
    <lineage>
        <taxon>Eukaryota</taxon>
        <taxon>Fungi</taxon>
        <taxon>Dikarya</taxon>
        <taxon>Basidiomycota</taxon>
        <taxon>Agaricomycotina</taxon>
        <taxon>Agaricomycetes</taxon>
        <taxon>Sebacinales</taxon>
        <taxon>Serendipitaceae</taxon>
        <taxon>Serendipita</taxon>
    </lineage>
</organism>
<keyword evidence="17" id="KW-1185">Reference proteome</keyword>
<keyword evidence="4" id="KW-0732">Signal</keyword>
<dbReference type="AlphaFoldDB" id="G4TZL0"/>
<keyword evidence="3" id="KW-0964">Secreted</keyword>
<dbReference type="InterPro" id="IPR011050">
    <property type="entry name" value="Pectin_lyase_fold/virulence"/>
</dbReference>
<dbReference type="HOGENOM" id="CLU_1360902_0_0_1"/>
<evidence type="ECO:0000313" key="16">
    <source>
        <dbReference type="EMBL" id="CCA76753.1"/>
    </source>
</evidence>
<dbReference type="EC" id="3.2.1.67" evidence="13"/>
<evidence type="ECO:0000313" key="17">
    <source>
        <dbReference type="Proteomes" id="UP000007148"/>
    </source>
</evidence>
<dbReference type="PANTHER" id="PTHR31736">
    <property type="match status" value="1"/>
</dbReference>
<evidence type="ECO:0000256" key="12">
    <source>
        <dbReference type="ARBA" id="ARBA00037312"/>
    </source>
</evidence>
<comment type="catalytic activity">
    <reaction evidence="14">
        <text>[(1-&gt;4)-alpha-D-galacturonosyl](n) + H2O = alpha-D-galacturonate + [(1-&gt;4)-alpha-D-galacturonosyl](n-1)</text>
        <dbReference type="Rhea" id="RHEA:14117"/>
        <dbReference type="Rhea" id="RHEA-COMP:14570"/>
        <dbReference type="Rhea" id="RHEA-COMP:14572"/>
        <dbReference type="ChEBI" id="CHEBI:15377"/>
        <dbReference type="ChEBI" id="CHEBI:58658"/>
        <dbReference type="ChEBI" id="CHEBI:140523"/>
        <dbReference type="EC" id="3.2.1.67"/>
    </reaction>
</comment>
<evidence type="ECO:0000256" key="5">
    <source>
        <dbReference type="ARBA" id="ARBA00022801"/>
    </source>
</evidence>
<evidence type="ECO:0000256" key="14">
    <source>
        <dbReference type="ARBA" id="ARBA00048766"/>
    </source>
</evidence>
<evidence type="ECO:0000256" key="13">
    <source>
        <dbReference type="ARBA" id="ARBA00038933"/>
    </source>
</evidence>
<evidence type="ECO:0000256" key="2">
    <source>
        <dbReference type="ARBA" id="ARBA00008834"/>
    </source>
</evidence>
<keyword evidence="5 15" id="KW-0378">Hydrolase</keyword>
<comment type="subcellular location">
    <subcellularLocation>
        <location evidence="1">Secreted</location>
    </subcellularLocation>
</comment>
<evidence type="ECO:0000256" key="4">
    <source>
        <dbReference type="ARBA" id="ARBA00022729"/>
    </source>
</evidence>
<keyword evidence="11" id="KW-0624">Polysaccharide degradation</keyword>
<dbReference type="InterPro" id="IPR012334">
    <property type="entry name" value="Pectin_lyas_fold"/>
</dbReference>
<reference evidence="16 17" key="1">
    <citation type="journal article" date="2011" name="PLoS Pathog.">
        <title>Endophytic Life Strategies Decoded by Genome and Transcriptome Analyses of the Mutualistic Root Symbiont Piriformospora indica.</title>
        <authorList>
            <person name="Zuccaro A."/>
            <person name="Lahrmann U."/>
            <person name="Guldener U."/>
            <person name="Langen G."/>
            <person name="Pfiffi S."/>
            <person name="Biedenkopf D."/>
            <person name="Wong P."/>
            <person name="Samans B."/>
            <person name="Grimm C."/>
            <person name="Basiewicz M."/>
            <person name="Murat C."/>
            <person name="Martin F."/>
            <person name="Kogel K.H."/>
        </authorList>
    </citation>
    <scope>NUCLEOTIDE SEQUENCE [LARGE SCALE GENOMIC DNA]</scope>
    <source>
        <strain evidence="16 17">DSM 11827</strain>
    </source>
</reference>
<keyword evidence="10" id="KW-0961">Cell wall biogenesis/degradation</keyword>
<evidence type="ECO:0000256" key="10">
    <source>
        <dbReference type="ARBA" id="ARBA00023316"/>
    </source>
</evidence>
<dbReference type="GO" id="GO:0047911">
    <property type="term" value="F:galacturan 1,4-alpha-galacturonidase activity"/>
    <property type="evidence" value="ECO:0007669"/>
    <property type="project" value="UniProtKB-EC"/>
</dbReference>
<dbReference type="SUPFAM" id="SSF51126">
    <property type="entry name" value="Pectin lyase-like"/>
    <property type="match status" value="1"/>
</dbReference>
<dbReference type="InterPro" id="IPR000743">
    <property type="entry name" value="Glyco_hydro_28"/>
</dbReference>
<evidence type="ECO:0000256" key="3">
    <source>
        <dbReference type="ARBA" id="ARBA00022525"/>
    </source>
</evidence>
<dbReference type="GO" id="GO:0071555">
    <property type="term" value="P:cell wall organization"/>
    <property type="evidence" value="ECO:0007669"/>
    <property type="project" value="UniProtKB-KW"/>
</dbReference>
<dbReference type="Proteomes" id="UP000007148">
    <property type="component" value="Unassembled WGS sequence"/>
</dbReference>
<dbReference type="Pfam" id="PF00295">
    <property type="entry name" value="Glyco_hydro_28"/>
    <property type="match status" value="1"/>
</dbReference>
<accession>G4TZL0</accession>
<sequence length="201" mass="22052">MEWTKRMISNGISTYCSDHITIKGLTLDLGDDCVSFKPNSTNIVVEDTICGGSHGVSVGALLNTPVSTISLRTFTSCVLSCFSLLSSHLDGAMSASSSKSNMPWVYTYSRRCTVDQMERTRKMAFGSKLGPVGSTDTEKVYNVTYQDIKISNVDSPIVVDTCHSNSESVSTPHSSIQYLHKIILRFEPISRGDDRGLLQEH</sequence>
<comment type="caution">
    <text evidence="16">The sequence shown here is derived from an EMBL/GenBank/DDBJ whole genome shotgun (WGS) entry which is preliminary data.</text>
</comment>
<dbReference type="GO" id="GO:0000272">
    <property type="term" value="P:polysaccharide catabolic process"/>
    <property type="evidence" value="ECO:0007669"/>
    <property type="project" value="UniProtKB-KW"/>
</dbReference>
<dbReference type="Gene3D" id="2.160.20.10">
    <property type="entry name" value="Single-stranded right-handed beta-helix, Pectin lyase-like"/>
    <property type="match status" value="1"/>
</dbReference>
<keyword evidence="9 15" id="KW-0326">Glycosidase</keyword>
<comment type="similarity">
    <text evidence="2 15">Belongs to the glycosyl hydrolase 28 family.</text>
</comment>
<proteinExistence type="inferred from homology"/>
<dbReference type="GO" id="GO:0004650">
    <property type="term" value="F:polygalacturonase activity"/>
    <property type="evidence" value="ECO:0007669"/>
    <property type="project" value="InterPro"/>
</dbReference>
<evidence type="ECO:0000256" key="11">
    <source>
        <dbReference type="ARBA" id="ARBA00023326"/>
    </source>
</evidence>
<evidence type="ECO:0000256" key="15">
    <source>
        <dbReference type="RuleBase" id="RU361169"/>
    </source>
</evidence>
<evidence type="ECO:0000256" key="8">
    <source>
        <dbReference type="ARBA" id="ARBA00023277"/>
    </source>
</evidence>
<dbReference type="PANTHER" id="PTHR31736:SF12">
    <property type="entry name" value="EXO-POLYGALACTURONASE, PUTATIVE-RELATED"/>
    <property type="match status" value="1"/>
</dbReference>
<gene>
    <name evidence="16" type="ORF">PIIN_10741</name>
</gene>
<comment type="function">
    <text evidence="12">Specific in hydrolyzing the terminal glycosidic bond of polygalacturonic acid and oligogalacturonates.</text>
</comment>
<dbReference type="GO" id="GO:0005576">
    <property type="term" value="C:extracellular region"/>
    <property type="evidence" value="ECO:0007669"/>
    <property type="project" value="UniProtKB-SubCell"/>
</dbReference>
<evidence type="ECO:0000256" key="9">
    <source>
        <dbReference type="ARBA" id="ARBA00023295"/>
    </source>
</evidence>